<dbReference type="GO" id="GO:0007165">
    <property type="term" value="P:signal transduction"/>
    <property type="evidence" value="ECO:0007669"/>
    <property type="project" value="TreeGrafter"/>
</dbReference>
<dbReference type="PROSITE" id="PS00629">
    <property type="entry name" value="IMP_1"/>
    <property type="match status" value="1"/>
</dbReference>
<feature type="binding site" evidence="4">
    <location>
        <position position="70"/>
    </location>
    <ligand>
        <name>Mg(2+)</name>
        <dbReference type="ChEBI" id="CHEBI:18420"/>
        <label>1</label>
        <note>catalytic</note>
    </ligand>
</feature>
<dbReference type="InterPro" id="IPR020583">
    <property type="entry name" value="Inositol_monoP_metal-BS"/>
</dbReference>
<dbReference type="EMBL" id="JACTVM010000003">
    <property type="protein sequence ID" value="MBC9226885.1"/>
    <property type="molecule type" value="Genomic_DNA"/>
</dbReference>
<dbReference type="PANTHER" id="PTHR20854">
    <property type="entry name" value="INOSITOL MONOPHOSPHATASE"/>
    <property type="match status" value="1"/>
</dbReference>
<dbReference type="SUPFAM" id="SSF56655">
    <property type="entry name" value="Carbohydrate phosphatase"/>
    <property type="match status" value="1"/>
</dbReference>
<dbReference type="CDD" id="cd01637">
    <property type="entry name" value="IMPase_like"/>
    <property type="match status" value="1"/>
</dbReference>
<proteinExistence type="predicted"/>
<dbReference type="Proteomes" id="UP000620591">
    <property type="component" value="Unassembled WGS sequence"/>
</dbReference>
<evidence type="ECO:0000256" key="2">
    <source>
        <dbReference type="ARBA" id="ARBA00022801"/>
    </source>
</evidence>
<keyword evidence="2" id="KW-0378">Hydrolase</keyword>
<dbReference type="Gene3D" id="3.40.190.80">
    <property type="match status" value="1"/>
</dbReference>
<evidence type="ECO:0000313" key="5">
    <source>
        <dbReference type="EMBL" id="MBC9226885.1"/>
    </source>
</evidence>
<keyword evidence="1 4" id="KW-0479">Metal-binding</keyword>
<organism evidence="5 6">
    <name type="scientific">Aeromicrobium senzhongii</name>
    <dbReference type="NCBI Taxonomy" id="2663859"/>
    <lineage>
        <taxon>Bacteria</taxon>
        <taxon>Bacillati</taxon>
        <taxon>Actinomycetota</taxon>
        <taxon>Actinomycetes</taxon>
        <taxon>Propionibacteriales</taxon>
        <taxon>Nocardioidaceae</taxon>
        <taxon>Aeromicrobium</taxon>
    </lineage>
</organism>
<evidence type="ECO:0000256" key="3">
    <source>
        <dbReference type="ARBA" id="ARBA00022842"/>
    </source>
</evidence>
<dbReference type="GO" id="GO:0008934">
    <property type="term" value="F:inositol monophosphate 1-phosphatase activity"/>
    <property type="evidence" value="ECO:0007669"/>
    <property type="project" value="TreeGrafter"/>
</dbReference>
<dbReference type="InterPro" id="IPR000760">
    <property type="entry name" value="Inositol_monophosphatase-like"/>
</dbReference>
<dbReference type="GO" id="GO:0046872">
    <property type="term" value="F:metal ion binding"/>
    <property type="evidence" value="ECO:0007669"/>
    <property type="project" value="UniProtKB-KW"/>
</dbReference>
<feature type="binding site" evidence="4">
    <location>
        <position position="213"/>
    </location>
    <ligand>
        <name>Mg(2+)</name>
        <dbReference type="ChEBI" id="CHEBI:18420"/>
        <label>1</label>
        <note>catalytic</note>
    </ligand>
</feature>
<reference evidence="5" key="1">
    <citation type="submission" date="2020-09" db="EMBL/GenBank/DDBJ databases">
        <title>Novel species in genus Aeromicrobium.</title>
        <authorList>
            <person name="Zhang G."/>
        </authorList>
    </citation>
    <scope>NUCLEOTIDE SEQUENCE</scope>
    <source>
        <strain evidence="5">Zg-636</strain>
    </source>
</reference>
<accession>A0A8I0K368</accession>
<evidence type="ECO:0000256" key="1">
    <source>
        <dbReference type="ARBA" id="ARBA00022723"/>
    </source>
</evidence>
<protein>
    <submittedName>
        <fullName evidence="5">Inositol monophosphatase</fullName>
    </submittedName>
</protein>
<dbReference type="GO" id="GO:0006020">
    <property type="term" value="P:inositol metabolic process"/>
    <property type="evidence" value="ECO:0007669"/>
    <property type="project" value="TreeGrafter"/>
</dbReference>
<dbReference type="AlphaFoldDB" id="A0A8I0K368"/>
<comment type="caution">
    <text evidence="5">The sequence shown here is derived from an EMBL/GenBank/DDBJ whole genome shotgun (WGS) entry which is preliminary data.</text>
</comment>
<dbReference type="RefSeq" id="WP_187769629.1">
    <property type="nucleotide sequence ID" value="NZ_JACTVM010000003.1"/>
</dbReference>
<sequence>MNVTPDDVKLATELVVEAAALAARIRAEDDLQTRSKTSVSDIVTAADYAAEARIVERLDRERPEDGLLGEEGTAREGTSGRRWVIDPVDGTYNFASGFDYWCSAIALADGDRPLLGAVAHHATGTVVVGGPGVPTTINGEPVTPIEDAPVSQLAVATYAHPAFIVDHPGFAAWRRAAALPATIRMLGSGSMDLVGVATGRLGCWFQHSTPDWDWLPGIALVLGAGGVTERIEVDGLLWSVAGAPTGVGQIVDALRGDAS</sequence>
<gene>
    <name evidence="5" type="ORF">IBG24_11195</name>
</gene>
<name>A0A8I0K368_9ACTN</name>
<comment type="cofactor">
    <cofactor evidence="4">
        <name>Mg(2+)</name>
        <dbReference type="ChEBI" id="CHEBI:18420"/>
    </cofactor>
</comment>
<feature type="binding site" evidence="4">
    <location>
        <position position="86"/>
    </location>
    <ligand>
        <name>Mg(2+)</name>
        <dbReference type="ChEBI" id="CHEBI:18420"/>
        <label>1</label>
        <note>catalytic</note>
    </ligand>
</feature>
<feature type="binding site" evidence="4">
    <location>
        <position position="89"/>
    </location>
    <ligand>
        <name>Mg(2+)</name>
        <dbReference type="ChEBI" id="CHEBI:18420"/>
        <label>1</label>
        <note>catalytic</note>
    </ligand>
</feature>
<evidence type="ECO:0000313" key="6">
    <source>
        <dbReference type="Proteomes" id="UP000620591"/>
    </source>
</evidence>
<keyword evidence="3 4" id="KW-0460">Magnesium</keyword>
<dbReference type="PRINTS" id="PR00377">
    <property type="entry name" value="IMPHPHTASES"/>
</dbReference>
<dbReference type="PANTHER" id="PTHR20854:SF4">
    <property type="entry name" value="INOSITOL-1-MONOPHOSPHATASE-RELATED"/>
    <property type="match status" value="1"/>
</dbReference>
<dbReference type="Pfam" id="PF00459">
    <property type="entry name" value="Inositol_P"/>
    <property type="match status" value="1"/>
</dbReference>
<dbReference type="Gene3D" id="3.30.540.10">
    <property type="entry name" value="Fructose-1,6-Bisphosphatase, subunit A, domain 1"/>
    <property type="match status" value="1"/>
</dbReference>
<evidence type="ECO:0000256" key="4">
    <source>
        <dbReference type="PIRSR" id="PIRSR600760-2"/>
    </source>
</evidence>